<gene>
    <name evidence="1" type="ORF">LCGC14_2084870</name>
</gene>
<dbReference type="EMBL" id="LAZR01025274">
    <property type="protein sequence ID" value="KKL72444.1"/>
    <property type="molecule type" value="Genomic_DNA"/>
</dbReference>
<sequence length="111" mass="12822">MQIFQGVVIMETIDGDFKLPVNDNYVVPLELAKPLDKKKYFSPTYGDSISTKDRIPDYRHQLLWKPEVKITDKDTSFVFYTSDVEGTFEIRLEGFSASGEPISLHKNFRVK</sequence>
<name>A0A0F9EER6_9ZZZZ</name>
<protein>
    <submittedName>
        <fullName evidence="1">Uncharacterized protein</fullName>
    </submittedName>
</protein>
<organism evidence="1">
    <name type="scientific">marine sediment metagenome</name>
    <dbReference type="NCBI Taxonomy" id="412755"/>
    <lineage>
        <taxon>unclassified sequences</taxon>
        <taxon>metagenomes</taxon>
        <taxon>ecological metagenomes</taxon>
    </lineage>
</organism>
<proteinExistence type="predicted"/>
<reference evidence="1" key="1">
    <citation type="journal article" date="2015" name="Nature">
        <title>Complex archaea that bridge the gap between prokaryotes and eukaryotes.</title>
        <authorList>
            <person name="Spang A."/>
            <person name="Saw J.H."/>
            <person name="Jorgensen S.L."/>
            <person name="Zaremba-Niedzwiedzka K."/>
            <person name="Martijn J."/>
            <person name="Lind A.E."/>
            <person name="van Eijk R."/>
            <person name="Schleper C."/>
            <person name="Guy L."/>
            <person name="Ettema T.J."/>
        </authorList>
    </citation>
    <scope>NUCLEOTIDE SEQUENCE</scope>
</reference>
<comment type="caution">
    <text evidence="1">The sequence shown here is derived from an EMBL/GenBank/DDBJ whole genome shotgun (WGS) entry which is preliminary data.</text>
</comment>
<accession>A0A0F9EER6</accession>
<evidence type="ECO:0000313" key="1">
    <source>
        <dbReference type="EMBL" id="KKL72444.1"/>
    </source>
</evidence>
<dbReference type="AlphaFoldDB" id="A0A0F9EER6"/>